<dbReference type="NCBIfam" id="TIGR00254">
    <property type="entry name" value="GGDEF"/>
    <property type="match status" value="1"/>
</dbReference>
<dbReference type="CDD" id="cd00130">
    <property type="entry name" value="PAS"/>
    <property type="match status" value="2"/>
</dbReference>
<dbReference type="PANTHER" id="PTHR44757:SF2">
    <property type="entry name" value="BIOFILM ARCHITECTURE MAINTENANCE PROTEIN MBAA"/>
    <property type="match status" value="1"/>
</dbReference>
<dbReference type="InterPro" id="IPR000700">
    <property type="entry name" value="PAS-assoc_C"/>
</dbReference>
<evidence type="ECO:0000259" key="4">
    <source>
        <dbReference type="PROSITE" id="PS50883"/>
    </source>
</evidence>
<accession>A0A6I4UPX7</accession>
<dbReference type="InterPro" id="IPR035965">
    <property type="entry name" value="PAS-like_dom_sf"/>
</dbReference>
<keyword evidence="1" id="KW-0175">Coiled coil</keyword>
<protein>
    <submittedName>
        <fullName evidence="6">EAL domain-containing protein</fullName>
    </submittedName>
</protein>
<feature type="domain" description="PAS" evidence="2">
    <location>
        <begin position="21"/>
        <end position="63"/>
    </location>
</feature>
<dbReference type="FunFam" id="3.30.70.270:FF:000001">
    <property type="entry name" value="Diguanylate cyclase domain protein"/>
    <property type="match status" value="1"/>
</dbReference>
<proteinExistence type="predicted"/>
<dbReference type="Pfam" id="PF00563">
    <property type="entry name" value="EAL"/>
    <property type="match status" value="1"/>
</dbReference>
<reference evidence="6 7" key="1">
    <citation type="submission" date="2019-12" db="EMBL/GenBank/DDBJ databases">
        <title>Genomic-based taxomic classification of the family Erythrobacteraceae.</title>
        <authorList>
            <person name="Xu L."/>
        </authorList>
    </citation>
    <scope>NUCLEOTIDE SEQUENCE [LARGE SCALE GENOMIC DNA]</scope>
    <source>
        <strain evidence="6 7">MCCC 1K02066</strain>
    </source>
</reference>
<dbReference type="Gene3D" id="3.30.450.20">
    <property type="entry name" value="PAS domain"/>
    <property type="match status" value="5"/>
</dbReference>
<feature type="domain" description="PAC" evidence="3">
    <location>
        <begin position="603"/>
        <end position="656"/>
    </location>
</feature>
<dbReference type="PROSITE" id="PS50113">
    <property type="entry name" value="PAC"/>
    <property type="match status" value="3"/>
</dbReference>
<keyword evidence="7" id="KW-1185">Reference proteome</keyword>
<feature type="domain" description="PAC" evidence="3">
    <location>
        <begin position="474"/>
        <end position="527"/>
    </location>
</feature>
<dbReference type="PANTHER" id="PTHR44757">
    <property type="entry name" value="DIGUANYLATE CYCLASE DGCP"/>
    <property type="match status" value="1"/>
</dbReference>
<dbReference type="PROSITE" id="PS50112">
    <property type="entry name" value="PAS"/>
    <property type="match status" value="2"/>
</dbReference>
<dbReference type="Pfam" id="PF00990">
    <property type="entry name" value="GGDEF"/>
    <property type="match status" value="1"/>
</dbReference>
<dbReference type="SMART" id="SM00086">
    <property type="entry name" value="PAC"/>
    <property type="match status" value="4"/>
</dbReference>
<comment type="caution">
    <text evidence="6">The sequence shown here is derived from an EMBL/GenBank/DDBJ whole genome shotgun (WGS) entry which is preliminary data.</text>
</comment>
<dbReference type="AlphaFoldDB" id="A0A6I4UPX7"/>
<dbReference type="Gene3D" id="3.30.70.270">
    <property type="match status" value="1"/>
</dbReference>
<dbReference type="SUPFAM" id="SSF55073">
    <property type="entry name" value="Nucleotide cyclase"/>
    <property type="match status" value="1"/>
</dbReference>
<evidence type="ECO:0000313" key="7">
    <source>
        <dbReference type="Proteomes" id="UP000469159"/>
    </source>
</evidence>
<dbReference type="InterPro" id="IPR000014">
    <property type="entry name" value="PAS"/>
</dbReference>
<dbReference type="Pfam" id="PF08447">
    <property type="entry name" value="PAS_3"/>
    <property type="match status" value="3"/>
</dbReference>
<dbReference type="PROSITE" id="PS50883">
    <property type="entry name" value="EAL"/>
    <property type="match status" value="1"/>
</dbReference>
<feature type="domain" description="GGDEF" evidence="5">
    <location>
        <begin position="688"/>
        <end position="821"/>
    </location>
</feature>
<dbReference type="Gene3D" id="2.10.70.100">
    <property type="match status" value="1"/>
</dbReference>
<dbReference type="OrthoDB" id="9814202at2"/>
<sequence length="1105" mass="124193">MGQHDGGQADLQQENARLRDQVALLSDALENMRHALCMFDPEGRIAYCNSRYPEVVGLPAERIKPGLHARDLMAMAKEAGFYPPERTIDDLEVFFWNNLSVADPQRQIKRNGRSLVVHPGHAPSGRMIATFEDVTAEVEAQAALHDSEARLRAILEAMPDCVKIFDPNGRLVYINPQGLDQLQAPDLESASAAGTSTIPPEYLDQCRDVHSRVIAGERVVWRFEIVGLRGRRSQVEAHAVPFRLPDGTPAHLCISRDITERMNADDALRRSEQRLRLVQEASGLADFETDAHGVSHCSDKFFEQCGMPVPPDNRIDFATWIEIVHPDDRARMIEEVDAALVSEVSFSCEFRIVRRDNGQIRWISSRTLIERDAEGRLVGTVGAHHDITERREAENALRLSEQRLRLVQEATGLADFEAGPDGVAHFSPNVLKQMGLPEDHPTRLKVEDWIHLVHPDDREIVNRIVRNVRDQDTHQCEFRIMRADNGEVRWIASNLMLERDGNGNILRSIGAHLDITEHRQAEAALRESEERFRLAAEAAGLGVWDYDASLGKREWSGRLREIFGISAHASATLERATACVHASHRARFTRLLAQVREGTAERLKDSFRIRRADDREARWIEINAWRTHTTGGKVRRVIMTARDVTEEKTAEQRVRWSASHDGLTRLANRSYFQEKLDEAVGTAREKQLAVGVLVLDLDHFKQVNDTLGHDVGDALLKMVAARLREVARASDTVARLGGDEFAIVVPELRSEIDLIQLARRIQDRMREPFVHQGRLLDSRVSSGAAMFPEHGLTTEEVLKNADMALYAAKAAGRATMMMFEPHMRDDLRRRTAMVQQARTAIRDEQMVPYYQPKLDLVGGAVEGFEALLRWRMPNGRIGLPAALQAAFEDLEVAAAISDRMIERVIADMRRWLDRGTPFRHVAVNASAAEFRRDNFAERVLEQLRRAEIPTHCFQLEVTETVFLGRGAEYVHRALALLSAQGVKIALDDFGTGYASLRHLKEFPVDIIKIDRSFVRDMEADPGDEAIVRAVINLGKSLNISVVAEGIEAESQAERLLDFGCDFGQGFVFSPAVGASRVPGLISRLADAARARPPRPRQPRLVATRD</sequence>
<evidence type="ECO:0000259" key="5">
    <source>
        <dbReference type="PROSITE" id="PS50887"/>
    </source>
</evidence>
<dbReference type="SUPFAM" id="SSF141868">
    <property type="entry name" value="EAL domain-like"/>
    <property type="match status" value="1"/>
</dbReference>
<evidence type="ECO:0000259" key="3">
    <source>
        <dbReference type="PROSITE" id="PS50113"/>
    </source>
</evidence>
<dbReference type="PROSITE" id="PS50887">
    <property type="entry name" value="GGDEF"/>
    <property type="match status" value="1"/>
</dbReference>
<dbReference type="InterPro" id="IPR001633">
    <property type="entry name" value="EAL_dom"/>
</dbReference>
<dbReference type="GO" id="GO:0003824">
    <property type="term" value="F:catalytic activity"/>
    <property type="evidence" value="ECO:0007669"/>
    <property type="project" value="UniProtKB-ARBA"/>
</dbReference>
<dbReference type="InterPro" id="IPR001610">
    <property type="entry name" value="PAC"/>
</dbReference>
<dbReference type="EMBL" id="WTYK01000002">
    <property type="protein sequence ID" value="MXP40901.1"/>
    <property type="molecule type" value="Genomic_DNA"/>
</dbReference>
<dbReference type="InterPro" id="IPR013656">
    <property type="entry name" value="PAS_4"/>
</dbReference>
<dbReference type="CDD" id="cd01948">
    <property type="entry name" value="EAL"/>
    <property type="match status" value="1"/>
</dbReference>
<feature type="domain" description="EAL" evidence="4">
    <location>
        <begin position="830"/>
        <end position="1085"/>
    </location>
</feature>
<evidence type="ECO:0000256" key="1">
    <source>
        <dbReference type="SAM" id="Coils"/>
    </source>
</evidence>
<feature type="domain" description="PAS" evidence="2">
    <location>
        <begin position="147"/>
        <end position="177"/>
    </location>
</feature>
<dbReference type="SMART" id="SM00052">
    <property type="entry name" value="EAL"/>
    <property type="match status" value="1"/>
</dbReference>
<dbReference type="Gene3D" id="3.20.20.450">
    <property type="entry name" value="EAL domain"/>
    <property type="match status" value="1"/>
</dbReference>
<dbReference type="Pfam" id="PF12860">
    <property type="entry name" value="PAS_7"/>
    <property type="match status" value="1"/>
</dbReference>
<dbReference type="InterPro" id="IPR013655">
    <property type="entry name" value="PAS_fold_3"/>
</dbReference>
<dbReference type="Pfam" id="PF08448">
    <property type="entry name" value="PAS_4"/>
    <property type="match status" value="1"/>
</dbReference>
<gene>
    <name evidence="6" type="ORF">GRI75_04480</name>
</gene>
<dbReference type="InterPro" id="IPR035919">
    <property type="entry name" value="EAL_sf"/>
</dbReference>
<name>A0A6I4UPX7_9SPHN</name>
<dbReference type="SMART" id="SM00267">
    <property type="entry name" value="GGDEF"/>
    <property type="match status" value="1"/>
</dbReference>
<organism evidence="6 7">
    <name type="scientific">Croceibacterium soli</name>
    <dbReference type="NCBI Taxonomy" id="1739690"/>
    <lineage>
        <taxon>Bacteria</taxon>
        <taxon>Pseudomonadati</taxon>
        <taxon>Pseudomonadota</taxon>
        <taxon>Alphaproteobacteria</taxon>
        <taxon>Sphingomonadales</taxon>
        <taxon>Erythrobacteraceae</taxon>
        <taxon>Croceibacterium</taxon>
    </lineage>
</organism>
<dbReference type="RefSeq" id="WP_160745756.1">
    <property type="nucleotide sequence ID" value="NZ_WTYK01000002.1"/>
</dbReference>
<dbReference type="InterPro" id="IPR043128">
    <property type="entry name" value="Rev_trsase/Diguanyl_cyclase"/>
</dbReference>
<dbReference type="NCBIfam" id="TIGR00229">
    <property type="entry name" value="sensory_box"/>
    <property type="match status" value="4"/>
</dbReference>
<evidence type="ECO:0000259" key="2">
    <source>
        <dbReference type="PROSITE" id="PS50112"/>
    </source>
</evidence>
<feature type="coiled-coil region" evidence="1">
    <location>
        <begin position="8"/>
        <end position="35"/>
    </location>
</feature>
<feature type="domain" description="PAC" evidence="3">
    <location>
        <begin position="346"/>
        <end position="399"/>
    </location>
</feature>
<dbReference type="InterPro" id="IPR029787">
    <property type="entry name" value="Nucleotide_cyclase"/>
</dbReference>
<evidence type="ECO:0000313" key="6">
    <source>
        <dbReference type="EMBL" id="MXP40901.1"/>
    </source>
</evidence>
<dbReference type="CDD" id="cd01949">
    <property type="entry name" value="GGDEF"/>
    <property type="match status" value="1"/>
</dbReference>
<dbReference type="InterPro" id="IPR052155">
    <property type="entry name" value="Biofilm_reg_signaling"/>
</dbReference>
<dbReference type="SUPFAM" id="SSF55785">
    <property type="entry name" value="PYP-like sensor domain (PAS domain)"/>
    <property type="match status" value="5"/>
</dbReference>
<dbReference type="Proteomes" id="UP000469159">
    <property type="component" value="Unassembled WGS sequence"/>
</dbReference>
<dbReference type="InterPro" id="IPR000160">
    <property type="entry name" value="GGDEF_dom"/>
</dbReference>
<dbReference type="SMART" id="SM00091">
    <property type="entry name" value="PAS"/>
    <property type="match status" value="5"/>
</dbReference>